<evidence type="ECO:0000256" key="3">
    <source>
        <dbReference type="ARBA" id="ARBA00022676"/>
    </source>
</evidence>
<protein>
    <recommendedName>
        <fullName evidence="13">Glycosyltransferase family 71 protein</fullName>
    </recommendedName>
</protein>
<dbReference type="PANTHER" id="PTHR31392">
    <property type="entry name" value="ALPHA-1,3-MANNOSYLTRANSFERASE MNN1-RELATED"/>
    <property type="match status" value="1"/>
</dbReference>
<dbReference type="GO" id="GO:0006493">
    <property type="term" value="P:protein O-linked glycosylation"/>
    <property type="evidence" value="ECO:0007669"/>
    <property type="project" value="TreeGrafter"/>
</dbReference>
<evidence type="ECO:0008006" key="13">
    <source>
        <dbReference type="Google" id="ProtNLM"/>
    </source>
</evidence>
<keyword evidence="5" id="KW-0812">Transmembrane</keyword>
<comment type="caution">
    <text evidence="11">The sequence shown here is derived from an EMBL/GenBank/DDBJ whole genome shotgun (WGS) entry which is preliminary data.</text>
</comment>
<gene>
    <name evidence="11" type="ORF">PhCBS80983_g01413</name>
</gene>
<dbReference type="Pfam" id="PF11051">
    <property type="entry name" value="Mannosyl_trans3"/>
    <property type="match status" value="1"/>
</dbReference>
<dbReference type="SUPFAM" id="SSF53448">
    <property type="entry name" value="Nucleotide-diphospho-sugar transferases"/>
    <property type="match status" value="1"/>
</dbReference>
<dbReference type="InterPro" id="IPR022751">
    <property type="entry name" value="Alpha_mannosyltransferase"/>
</dbReference>
<evidence type="ECO:0000256" key="2">
    <source>
        <dbReference type="ARBA" id="ARBA00009105"/>
    </source>
</evidence>
<keyword evidence="8" id="KW-0472">Membrane</keyword>
<organism evidence="11 12">
    <name type="scientific">Powellomyces hirtus</name>
    <dbReference type="NCBI Taxonomy" id="109895"/>
    <lineage>
        <taxon>Eukaryota</taxon>
        <taxon>Fungi</taxon>
        <taxon>Fungi incertae sedis</taxon>
        <taxon>Chytridiomycota</taxon>
        <taxon>Chytridiomycota incertae sedis</taxon>
        <taxon>Chytridiomycetes</taxon>
        <taxon>Spizellomycetales</taxon>
        <taxon>Powellomycetaceae</taxon>
        <taxon>Powellomyces</taxon>
    </lineage>
</organism>
<dbReference type="GO" id="GO:0000033">
    <property type="term" value="F:alpha-1,3-mannosyltransferase activity"/>
    <property type="evidence" value="ECO:0007669"/>
    <property type="project" value="TreeGrafter"/>
</dbReference>
<comment type="subcellular location">
    <subcellularLocation>
        <location evidence="1">Membrane</location>
        <topology evidence="1">Single-pass type II membrane protein</topology>
    </subcellularLocation>
</comment>
<dbReference type="EMBL" id="QEAQ01000011">
    <property type="protein sequence ID" value="TPX60924.1"/>
    <property type="molecule type" value="Genomic_DNA"/>
</dbReference>
<evidence type="ECO:0000256" key="8">
    <source>
        <dbReference type="ARBA" id="ARBA00023136"/>
    </source>
</evidence>
<keyword evidence="3" id="KW-0328">Glycosyltransferase</keyword>
<evidence type="ECO:0000256" key="4">
    <source>
        <dbReference type="ARBA" id="ARBA00022679"/>
    </source>
</evidence>
<dbReference type="Proteomes" id="UP000318582">
    <property type="component" value="Unassembled WGS sequence"/>
</dbReference>
<keyword evidence="7" id="KW-1133">Transmembrane helix</keyword>
<dbReference type="GO" id="GO:0005794">
    <property type="term" value="C:Golgi apparatus"/>
    <property type="evidence" value="ECO:0007669"/>
    <property type="project" value="TreeGrafter"/>
</dbReference>
<dbReference type="AlphaFoldDB" id="A0A507EAT4"/>
<comment type="similarity">
    <text evidence="2">Belongs to the MNN1/MNT family.</text>
</comment>
<reference evidence="11 12" key="1">
    <citation type="journal article" date="2019" name="Sci. Rep.">
        <title>Comparative genomics of chytrid fungi reveal insights into the obligate biotrophic and pathogenic lifestyle of Synchytrium endobioticum.</title>
        <authorList>
            <person name="van de Vossenberg B.T.L.H."/>
            <person name="Warris S."/>
            <person name="Nguyen H.D.T."/>
            <person name="van Gent-Pelzer M.P.E."/>
            <person name="Joly D.L."/>
            <person name="van de Geest H.C."/>
            <person name="Bonants P.J.M."/>
            <person name="Smith D.S."/>
            <person name="Levesque C.A."/>
            <person name="van der Lee T.A.J."/>
        </authorList>
    </citation>
    <scope>NUCLEOTIDE SEQUENCE [LARGE SCALE GENOMIC DNA]</scope>
    <source>
        <strain evidence="11 12">CBS 809.83</strain>
    </source>
</reference>
<keyword evidence="12" id="KW-1185">Reference proteome</keyword>
<accession>A0A507EAT4</accession>
<proteinExistence type="inferred from homology"/>
<evidence type="ECO:0000256" key="10">
    <source>
        <dbReference type="SAM" id="MobiDB-lite"/>
    </source>
</evidence>
<dbReference type="STRING" id="109895.A0A507EAT4"/>
<keyword evidence="4" id="KW-0808">Transferase</keyword>
<evidence type="ECO:0000256" key="5">
    <source>
        <dbReference type="ARBA" id="ARBA00022692"/>
    </source>
</evidence>
<sequence>MTIQMRPWRSTDSLFSLPTHTTTTTKDKGSLEFWLTEGKRRAKRRGGRPVGMVVVAALRTPIVDWHNLGSRGRLFHQLFSTRYTPSGTPRPLCSTPQHPTSPLLTEFDAAMSAIESDMYPWLRGGRFGSAVGLVQRYTGSGIVMTTGNFHAKFALLAIGSIRALNCTLPIELFYAGDKDLSGANQVLFTRLPAVTLIDISPLLHLSAAEHGWSLKPFAILASSFRHAIFIDADVLFLRSPAEMLSYQLYTTSGTLLFRDRTLYPGKQRYKNFFTEVMEGWTPSAYYADGRVARDLSLHEGESGVVVMDKVRNFHALLMACKMNSGPWKEDMYSVMHGGGGSIGFLETPPSAATPSSFPAHSIRICGPLFHPSPSNAPLWINGGIVMNKLFDEGKQQMRFTHWAVDRTMRDVRWEWEKVDKPFCLYREHSAQGTDWGRIEAREMGVLDRALEEWETLREL</sequence>
<evidence type="ECO:0000313" key="11">
    <source>
        <dbReference type="EMBL" id="TPX60924.1"/>
    </source>
</evidence>
<feature type="region of interest" description="Disordered" evidence="10">
    <location>
        <begin position="1"/>
        <end position="25"/>
    </location>
</feature>
<name>A0A507EAT4_9FUNG</name>
<dbReference type="GO" id="GO:0016020">
    <property type="term" value="C:membrane"/>
    <property type="evidence" value="ECO:0007669"/>
    <property type="project" value="UniProtKB-SubCell"/>
</dbReference>
<evidence type="ECO:0000256" key="1">
    <source>
        <dbReference type="ARBA" id="ARBA00004606"/>
    </source>
</evidence>
<evidence type="ECO:0000256" key="9">
    <source>
        <dbReference type="ARBA" id="ARBA00023180"/>
    </source>
</evidence>
<evidence type="ECO:0000313" key="12">
    <source>
        <dbReference type="Proteomes" id="UP000318582"/>
    </source>
</evidence>
<dbReference type="PANTHER" id="PTHR31392:SF1">
    <property type="entry name" value="ALPHA-1,3-MANNOSYLTRANSFERASE MNN1-RELATED"/>
    <property type="match status" value="1"/>
</dbReference>
<dbReference type="InterPro" id="IPR029044">
    <property type="entry name" value="Nucleotide-diphossugar_trans"/>
</dbReference>
<evidence type="ECO:0000256" key="7">
    <source>
        <dbReference type="ARBA" id="ARBA00022989"/>
    </source>
</evidence>
<keyword evidence="9" id="KW-0325">Glycoprotein</keyword>
<evidence type="ECO:0000256" key="6">
    <source>
        <dbReference type="ARBA" id="ARBA00022968"/>
    </source>
</evidence>
<keyword evidence="6" id="KW-0735">Signal-anchor</keyword>